<dbReference type="Pfam" id="PF12706">
    <property type="entry name" value="Lactamase_B_2"/>
    <property type="match status" value="1"/>
</dbReference>
<dbReference type="SUPFAM" id="SSF56281">
    <property type="entry name" value="Metallo-hydrolase/oxidoreductase"/>
    <property type="match status" value="1"/>
</dbReference>
<dbReference type="InterPro" id="IPR052533">
    <property type="entry name" value="WalJ/YycJ-like"/>
</dbReference>
<evidence type="ECO:0000313" key="2">
    <source>
        <dbReference type="EMBL" id="GGE09920.1"/>
    </source>
</evidence>
<dbReference type="Gene3D" id="3.60.15.10">
    <property type="entry name" value="Ribonuclease Z/Hydroxyacylglutathione hydrolase-like"/>
    <property type="match status" value="1"/>
</dbReference>
<proteinExistence type="predicted"/>
<dbReference type="SMART" id="SM00849">
    <property type="entry name" value="Lactamase_B"/>
    <property type="match status" value="1"/>
</dbReference>
<organism evidence="2 3">
    <name type="scientific">Sphingobacterium cellulitidis</name>
    <dbReference type="NCBI Taxonomy" id="1768011"/>
    <lineage>
        <taxon>Bacteria</taxon>
        <taxon>Pseudomonadati</taxon>
        <taxon>Bacteroidota</taxon>
        <taxon>Sphingobacteriia</taxon>
        <taxon>Sphingobacteriales</taxon>
        <taxon>Sphingobacteriaceae</taxon>
        <taxon>Sphingobacterium</taxon>
    </lineage>
</organism>
<dbReference type="Proteomes" id="UP000614460">
    <property type="component" value="Unassembled WGS sequence"/>
</dbReference>
<gene>
    <name evidence="2" type="ORF">GCM10011516_04550</name>
</gene>
<dbReference type="InterPro" id="IPR001279">
    <property type="entry name" value="Metallo-B-lactamas"/>
</dbReference>
<dbReference type="RefSeq" id="WP_220476598.1">
    <property type="nucleotide sequence ID" value="NZ_BMKM01000001.1"/>
</dbReference>
<comment type="caution">
    <text evidence="2">The sequence shown here is derived from an EMBL/GenBank/DDBJ whole genome shotgun (WGS) entry which is preliminary data.</text>
</comment>
<reference evidence="2" key="2">
    <citation type="submission" date="2020-09" db="EMBL/GenBank/DDBJ databases">
        <authorList>
            <person name="Sun Q."/>
            <person name="Zhou Y."/>
        </authorList>
    </citation>
    <scope>NUCLEOTIDE SEQUENCE</scope>
    <source>
        <strain evidence="2">CGMCC 1.15966</strain>
    </source>
</reference>
<dbReference type="PANTHER" id="PTHR47619:SF1">
    <property type="entry name" value="EXODEOXYRIBONUCLEASE WALJ"/>
    <property type="match status" value="1"/>
</dbReference>
<protein>
    <submittedName>
        <fullName evidence="2">MBL fold metallo-hydrolase</fullName>
    </submittedName>
</protein>
<keyword evidence="3" id="KW-1185">Reference proteome</keyword>
<name>A0A8H9KW88_9SPHI</name>
<accession>A0A8H9KW88</accession>
<dbReference type="AlphaFoldDB" id="A0A8H9KW88"/>
<sequence length="275" mass="31003">MIRYAALASGSNGNSYYIAKGDTAILIDAGINNKHLHLRMASLGINPASISAIFITHEHTDHISGLSVFLKRYQIPVYLTVGTYESSRLQLPSYLVNFIKPNSVINLSDFSVYGIPKYHDAQEPCSFLISDGELNISVLTDLGRICDNVKKAIRMADILFLEANYDEEMLMTGRYPYHLKNRIKGGWGHLSNKLSLEAFIENKTDRLKHVILGHLSGENNTVQLVESIFEPYCQDFKMSVAKRTEPSPLFEISKQVQTEIYVEEYSYQSIQIITG</sequence>
<evidence type="ECO:0000313" key="3">
    <source>
        <dbReference type="Proteomes" id="UP000614460"/>
    </source>
</evidence>
<dbReference type="InterPro" id="IPR036866">
    <property type="entry name" value="RibonucZ/Hydroxyglut_hydro"/>
</dbReference>
<evidence type="ECO:0000259" key="1">
    <source>
        <dbReference type="SMART" id="SM00849"/>
    </source>
</evidence>
<dbReference type="EMBL" id="BMKM01000001">
    <property type="protein sequence ID" value="GGE09920.1"/>
    <property type="molecule type" value="Genomic_DNA"/>
</dbReference>
<dbReference type="PANTHER" id="PTHR47619">
    <property type="entry name" value="METALLO-HYDROLASE YYCJ-RELATED"/>
    <property type="match status" value="1"/>
</dbReference>
<reference evidence="2" key="1">
    <citation type="journal article" date="2014" name="Int. J. Syst. Evol. Microbiol.">
        <title>Complete genome sequence of Corynebacterium casei LMG S-19264T (=DSM 44701T), isolated from a smear-ripened cheese.</title>
        <authorList>
            <consortium name="US DOE Joint Genome Institute (JGI-PGF)"/>
            <person name="Walter F."/>
            <person name="Albersmeier A."/>
            <person name="Kalinowski J."/>
            <person name="Ruckert C."/>
        </authorList>
    </citation>
    <scope>NUCLEOTIDE SEQUENCE</scope>
    <source>
        <strain evidence="2">CGMCC 1.15966</strain>
    </source>
</reference>
<feature type="domain" description="Metallo-beta-lactamase" evidence="1">
    <location>
        <begin position="12"/>
        <end position="178"/>
    </location>
</feature>